<keyword evidence="1" id="KW-0223">Dioxygenase</keyword>
<evidence type="ECO:0000313" key="2">
    <source>
        <dbReference type="Proteomes" id="UP001652445"/>
    </source>
</evidence>
<name>A0ABT2UPC4_9BACL</name>
<dbReference type="InterPro" id="IPR011051">
    <property type="entry name" value="RmlC_Cupin_sf"/>
</dbReference>
<keyword evidence="1" id="KW-0560">Oxidoreductase</keyword>
<keyword evidence="2" id="KW-1185">Reference proteome</keyword>
<dbReference type="Proteomes" id="UP001652445">
    <property type="component" value="Unassembled WGS sequence"/>
</dbReference>
<dbReference type="EMBL" id="JAOQIO010000103">
    <property type="protein sequence ID" value="MCU6796500.1"/>
    <property type="molecule type" value="Genomic_DNA"/>
</dbReference>
<dbReference type="GO" id="GO:0051213">
    <property type="term" value="F:dioxygenase activity"/>
    <property type="evidence" value="ECO:0007669"/>
    <property type="project" value="UniProtKB-KW"/>
</dbReference>
<dbReference type="SUPFAM" id="SSF51182">
    <property type="entry name" value="RmlC-like cupins"/>
    <property type="match status" value="1"/>
</dbReference>
<gene>
    <name evidence="1" type="ORF">OB236_30685</name>
</gene>
<dbReference type="CDD" id="cd10548">
    <property type="entry name" value="cupin_CDO"/>
    <property type="match status" value="1"/>
</dbReference>
<sequence length="195" mass="22268">MSSVYDWKQLEQEIGSVLESNKDYRGIIEGVRPLLQKLLTHEELIPAAYQEPLLNKYAQYLLYKPDNEAFSVIAFIWGAGQTAPVHDHLVWGLVGLYRGSVIEKRFKREDHGVSAEPRYSIREVSEVKADKGDITFVYPPDYDIHGVSNPFDDIAITVHIYGTDIGKQERHIHDVQTGTYRDVVTKHDNPVPIYS</sequence>
<protein>
    <submittedName>
        <fullName evidence="1">Cysteine dioxygenase family protein</fullName>
    </submittedName>
</protein>
<accession>A0ABT2UPC4</accession>
<dbReference type="RefSeq" id="WP_262687315.1">
    <property type="nucleotide sequence ID" value="NZ_JAOQIO010000103.1"/>
</dbReference>
<proteinExistence type="predicted"/>
<comment type="caution">
    <text evidence="1">The sequence shown here is derived from an EMBL/GenBank/DDBJ whole genome shotgun (WGS) entry which is preliminary data.</text>
</comment>
<reference evidence="1 2" key="1">
    <citation type="submission" date="2022-09" db="EMBL/GenBank/DDBJ databases">
        <authorList>
            <person name="Han X.L."/>
            <person name="Wang Q."/>
            <person name="Lu T."/>
        </authorList>
    </citation>
    <scope>NUCLEOTIDE SEQUENCE [LARGE SCALE GENOMIC DNA]</scope>
    <source>
        <strain evidence="1 2">WQ 127069</strain>
    </source>
</reference>
<evidence type="ECO:0000313" key="1">
    <source>
        <dbReference type="EMBL" id="MCU6796500.1"/>
    </source>
</evidence>
<dbReference type="Gene3D" id="2.60.120.10">
    <property type="entry name" value="Jelly Rolls"/>
    <property type="match status" value="1"/>
</dbReference>
<dbReference type="InterPro" id="IPR014710">
    <property type="entry name" value="RmlC-like_jellyroll"/>
</dbReference>
<organism evidence="1 2">
    <name type="scientific">Paenibacillus baimaensis</name>
    <dbReference type="NCBI Taxonomy" id="2982185"/>
    <lineage>
        <taxon>Bacteria</taxon>
        <taxon>Bacillati</taxon>
        <taxon>Bacillota</taxon>
        <taxon>Bacilli</taxon>
        <taxon>Bacillales</taxon>
        <taxon>Paenibacillaceae</taxon>
        <taxon>Paenibacillus</taxon>
    </lineage>
</organism>